<sequence length="96" mass="10393">MDVCGQQKRPEIDARADTRFDLRSCPDWVTILWAMADPDPTLGTPEGNNKITCYELHHISPALRDGQAGGRQMAGRPLAGSQAAPGPMSLATCMVR</sequence>
<feature type="region of interest" description="Disordered" evidence="1">
    <location>
        <begin position="65"/>
        <end position="85"/>
    </location>
</feature>
<dbReference type="EMBL" id="AP025017">
    <property type="protein sequence ID" value="BDA65638.1"/>
    <property type="molecule type" value="Genomic_DNA"/>
</dbReference>
<proteinExistence type="predicted"/>
<evidence type="ECO:0008006" key="4">
    <source>
        <dbReference type="Google" id="ProtNLM"/>
    </source>
</evidence>
<name>A0ABN6K8J4_9ACTO</name>
<organism evidence="2 3">
    <name type="scientific">Actinomyces capricornis</name>
    <dbReference type="NCBI Taxonomy" id="2755559"/>
    <lineage>
        <taxon>Bacteria</taxon>
        <taxon>Bacillati</taxon>
        <taxon>Actinomycetota</taxon>
        <taxon>Actinomycetes</taxon>
        <taxon>Actinomycetales</taxon>
        <taxon>Actinomycetaceae</taxon>
        <taxon>Actinomyces</taxon>
    </lineage>
</organism>
<evidence type="ECO:0000313" key="3">
    <source>
        <dbReference type="Proteomes" id="UP000824496"/>
    </source>
</evidence>
<dbReference type="Proteomes" id="UP000824496">
    <property type="component" value="Chromosome"/>
</dbReference>
<protein>
    <recommendedName>
        <fullName evidence="4">HNH endonuclease</fullName>
    </recommendedName>
</protein>
<gene>
    <name evidence="2" type="ORF">MANAM107_24720</name>
</gene>
<evidence type="ECO:0000313" key="2">
    <source>
        <dbReference type="EMBL" id="BDA65638.1"/>
    </source>
</evidence>
<keyword evidence="3" id="KW-1185">Reference proteome</keyword>
<reference evidence="2 3" key="1">
    <citation type="submission" date="2021-08" db="EMBL/GenBank/DDBJ databases">
        <title>Whole genome sequence of novel Actinomyces species strain MAS-1.</title>
        <authorList>
            <person name="Saito M."/>
            <person name="Kuwahara N."/>
            <person name="Takizawa T."/>
            <person name="Gotouda H."/>
            <person name="Ochiai T."/>
        </authorList>
    </citation>
    <scope>NUCLEOTIDE SEQUENCE [LARGE SCALE GENOMIC DNA]</scope>
    <source>
        <strain evidence="2 3">MAS-1</strain>
    </source>
</reference>
<accession>A0ABN6K8J4</accession>
<evidence type="ECO:0000256" key="1">
    <source>
        <dbReference type="SAM" id="MobiDB-lite"/>
    </source>
</evidence>